<keyword evidence="3" id="KW-1185">Reference proteome</keyword>
<proteinExistence type="predicted"/>
<evidence type="ECO:0000256" key="1">
    <source>
        <dbReference type="SAM" id="SignalP"/>
    </source>
</evidence>
<reference evidence="2 3" key="1">
    <citation type="submission" date="2024-04" db="EMBL/GenBank/DDBJ databases">
        <title>Phyllosticta paracitricarpa is synonymous to the EU quarantine fungus P. citricarpa based on phylogenomic analyses.</title>
        <authorList>
            <consortium name="Lawrence Berkeley National Laboratory"/>
            <person name="Van Ingen-Buijs V.A."/>
            <person name="Van Westerhoven A.C."/>
            <person name="Haridas S."/>
            <person name="Skiadas P."/>
            <person name="Martin F."/>
            <person name="Groenewald J.Z."/>
            <person name="Crous P.W."/>
            <person name="Seidl M.F."/>
        </authorList>
    </citation>
    <scope>NUCLEOTIDE SEQUENCE [LARGE SCALE GENOMIC DNA]</scope>
    <source>
        <strain evidence="2 3">CBS 123371</strain>
    </source>
</reference>
<organism evidence="2 3">
    <name type="scientific">Phyllosticta citriasiana</name>
    <dbReference type="NCBI Taxonomy" id="595635"/>
    <lineage>
        <taxon>Eukaryota</taxon>
        <taxon>Fungi</taxon>
        <taxon>Dikarya</taxon>
        <taxon>Ascomycota</taxon>
        <taxon>Pezizomycotina</taxon>
        <taxon>Dothideomycetes</taxon>
        <taxon>Dothideomycetes incertae sedis</taxon>
        <taxon>Botryosphaeriales</taxon>
        <taxon>Phyllostictaceae</taxon>
        <taxon>Phyllosticta</taxon>
    </lineage>
</organism>
<feature type="signal peptide" evidence="1">
    <location>
        <begin position="1"/>
        <end position="23"/>
    </location>
</feature>
<dbReference type="EMBL" id="JBBPHU010000004">
    <property type="protein sequence ID" value="KAK7519045.1"/>
    <property type="molecule type" value="Genomic_DNA"/>
</dbReference>
<evidence type="ECO:0000313" key="3">
    <source>
        <dbReference type="Proteomes" id="UP001363622"/>
    </source>
</evidence>
<feature type="chain" id="PRO_5046814169" evidence="1">
    <location>
        <begin position="24"/>
        <end position="106"/>
    </location>
</feature>
<keyword evidence="1" id="KW-0732">Signal</keyword>
<accession>A0ABR1KQ48</accession>
<sequence length="106" mass="11630">MALEHPWANKLLALALLIPTTWLHKRSFQPSEGAHSSSFLPIACGAGAGKHDTNTLEYPSTQVPLGADPGQCCKLDRSSPKKTDVQQYSFDRPRSLDLGFNDRIIP</sequence>
<protein>
    <submittedName>
        <fullName evidence="2">Uncharacterized protein</fullName>
    </submittedName>
</protein>
<name>A0ABR1KQ48_9PEZI</name>
<comment type="caution">
    <text evidence="2">The sequence shown here is derived from an EMBL/GenBank/DDBJ whole genome shotgun (WGS) entry which is preliminary data.</text>
</comment>
<gene>
    <name evidence="2" type="ORF">IWZ03DRAFT_163309</name>
</gene>
<evidence type="ECO:0000313" key="2">
    <source>
        <dbReference type="EMBL" id="KAK7519045.1"/>
    </source>
</evidence>
<dbReference type="Proteomes" id="UP001363622">
    <property type="component" value="Unassembled WGS sequence"/>
</dbReference>